<dbReference type="PANTHER" id="PTHR10963">
    <property type="entry name" value="GLYCOSYL HYDROLASE-RELATED"/>
    <property type="match status" value="1"/>
</dbReference>
<evidence type="ECO:0000313" key="3">
    <source>
        <dbReference type="EMBL" id="CBY01451.1"/>
    </source>
</evidence>
<dbReference type="EMBL" id="FP929139">
    <property type="protein sequence ID" value="CBY01451.1"/>
    <property type="molecule type" value="Genomic_DNA"/>
</dbReference>
<protein>
    <recommendedName>
        <fullName evidence="2">GH16 domain-containing protein</fullName>
    </recommendedName>
</protein>
<gene>
    <name evidence="3" type="ORF">LEMA_P002380.1</name>
</gene>
<dbReference type="CAZy" id="GH16">
    <property type="family name" value="Glycoside Hydrolase Family 16"/>
</dbReference>
<dbReference type="CDD" id="cd08023">
    <property type="entry name" value="GH16_laminarinase_like"/>
    <property type="match status" value="1"/>
</dbReference>
<feature type="domain" description="GH16" evidence="2">
    <location>
        <begin position="168"/>
        <end position="421"/>
    </location>
</feature>
<dbReference type="InterPro" id="IPR013320">
    <property type="entry name" value="ConA-like_dom_sf"/>
</dbReference>
<accession>E5AE12</accession>
<feature type="compositionally biased region" description="Pro residues" evidence="1">
    <location>
        <begin position="127"/>
        <end position="141"/>
    </location>
</feature>
<keyword evidence="4" id="KW-1185">Reference proteome</keyword>
<feature type="region of interest" description="Disordered" evidence="1">
    <location>
        <begin position="12"/>
        <end position="183"/>
    </location>
</feature>
<dbReference type="OMA" id="YAGGQYP"/>
<name>E5AE12_LEPMJ</name>
<feature type="compositionally biased region" description="Low complexity" evidence="1">
    <location>
        <begin position="22"/>
        <end position="36"/>
    </location>
</feature>
<dbReference type="OrthoDB" id="192832at2759"/>
<dbReference type="VEuPathDB" id="FungiDB:LEMA_P002380.1"/>
<evidence type="ECO:0000256" key="1">
    <source>
        <dbReference type="SAM" id="MobiDB-lite"/>
    </source>
</evidence>
<dbReference type="InterPro" id="IPR050546">
    <property type="entry name" value="Glycosyl_Hydrlase_16"/>
</dbReference>
<dbReference type="PROSITE" id="PS51762">
    <property type="entry name" value="GH16_2"/>
    <property type="match status" value="1"/>
</dbReference>
<dbReference type="Proteomes" id="UP000002668">
    <property type="component" value="Genome"/>
</dbReference>
<dbReference type="AlphaFoldDB" id="E5AE12"/>
<evidence type="ECO:0000259" key="2">
    <source>
        <dbReference type="PROSITE" id="PS51762"/>
    </source>
</evidence>
<dbReference type="PANTHER" id="PTHR10963:SF53">
    <property type="entry name" value="GH16 DOMAIN-CONTAINING PROTEIN"/>
    <property type="match status" value="1"/>
</dbReference>
<proteinExistence type="predicted"/>
<dbReference type="GeneID" id="13290615"/>
<feature type="compositionally biased region" description="Low complexity" evidence="1">
    <location>
        <begin position="43"/>
        <end position="60"/>
    </location>
</feature>
<dbReference type="Gene3D" id="2.60.120.200">
    <property type="match status" value="1"/>
</dbReference>
<dbReference type="GO" id="GO:0005975">
    <property type="term" value="P:carbohydrate metabolic process"/>
    <property type="evidence" value="ECO:0007669"/>
    <property type="project" value="InterPro"/>
</dbReference>
<feature type="compositionally biased region" description="Pro residues" evidence="1">
    <location>
        <begin position="96"/>
        <end position="105"/>
    </location>
</feature>
<organism evidence="3 4">
    <name type="scientific">Leptosphaeria maculans (strain JN3 / isolate v23.1.3 / race Av1-4-5-6-7-8)</name>
    <name type="common">Blackleg fungus</name>
    <name type="synonym">Phoma lingam</name>
    <dbReference type="NCBI Taxonomy" id="985895"/>
    <lineage>
        <taxon>Eukaryota</taxon>
        <taxon>Fungi</taxon>
        <taxon>Dikarya</taxon>
        <taxon>Ascomycota</taxon>
        <taxon>Pezizomycotina</taxon>
        <taxon>Dothideomycetes</taxon>
        <taxon>Pleosporomycetidae</taxon>
        <taxon>Pleosporales</taxon>
        <taxon>Pleosporineae</taxon>
        <taxon>Leptosphaeriaceae</taxon>
        <taxon>Plenodomus</taxon>
        <taxon>Plenodomus lingam/Leptosphaeria maculans species complex</taxon>
    </lineage>
</organism>
<evidence type="ECO:0000313" key="4">
    <source>
        <dbReference type="Proteomes" id="UP000002668"/>
    </source>
</evidence>
<dbReference type="GO" id="GO:0004553">
    <property type="term" value="F:hydrolase activity, hydrolyzing O-glycosyl compounds"/>
    <property type="evidence" value="ECO:0007669"/>
    <property type="project" value="InterPro"/>
</dbReference>
<dbReference type="Pfam" id="PF26113">
    <property type="entry name" value="GH16_XgeA"/>
    <property type="match status" value="1"/>
</dbReference>
<dbReference type="HOGENOM" id="CLU_054797_0_0_1"/>
<sequence length="516" mass="57826">MTSTLDKLLAKGKAKVKEFTSQPGGHQQHQQQQQQPFPGPGYPGQQAQQGYNQGQYSGGQYPPPQSPPYQGQYPGGQPPPQQHPPQNQWQYAGGQYPPPQSPPGQAPYAGGQYPPQPQQQQQQQQWGPPPPQQPFGAPPIPAASKPHSGPPQSPPPIPQNRPASAQPPPAQNIPPPQGEKVYWKPSFDIHTPVSANFRHEIGDHGWGNNEKQMYTDSPANSFHHDNRLIIRGLVQNGTYTSARLTSHQTLDRPRGYLTATILPPVAEGIWPAYWMLPKDPFQWPTDGEVDIFESWNGDCVNHSCLHWGHFNGPDHDKHRVVETHLPTMTRQPHTFGFAWIEEDGIPDWRGRMIWYIDGRPVMKGNIPLGTRRMEEFRIMINIAMGGDVCQGKLPKDGYYDMVVSDVKMCEEPVGGWQGFEQAWNSCIEGKTIAQDSVKDVSFKVLDVVLIVNQAIPRTSLFSVRTQKLSDKEAWHQGHHRHIKVNIILKSTVFMRNRLSSAAPETYHRAIAVNLST</sequence>
<dbReference type="STRING" id="985895.E5AE12"/>
<reference evidence="4" key="1">
    <citation type="journal article" date="2011" name="Nat. Commun.">
        <title>Effector diversification within compartments of the Leptosphaeria maculans genome affected by Repeat-Induced Point mutations.</title>
        <authorList>
            <person name="Rouxel T."/>
            <person name="Grandaubert J."/>
            <person name="Hane J.K."/>
            <person name="Hoede C."/>
            <person name="van de Wouw A.P."/>
            <person name="Couloux A."/>
            <person name="Dominguez V."/>
            <person name="Anthouard V."/>
            <person name="Bally P."/>
            <person name="Bourras S."/>
            <person name="Cozijnsen A.J."/>
            <person name="Ciuffetti L.M."/>
            <person name="Degrave A."/>
            <person name="Dilmaghani A."/>
            <person name="Duret L."/>
            <person name="Fudal I."/>
            <person name="Goodwin S.B."/>
            <person name="Gout L."/>
            <person name="Glaser N."/>
            <person name="Linglin J."/>
            <person name="Kema G.H.J."/>
            <person name="Lapalu N."/>
            <person name="Lawrence C.B."/>
            <person name="May K."/>
            <person name="Meyer M."/>
            <person name="Ollivier B."/>
            <person name="Poulain J."/>
            <person name="Schoch C.L."/>
            <person name="Simon A."/>
            <person name="Spatafora J.W."/>
            <person name="Stachowiak A."/>
            <person name="Turgeon B.G."/>
            <person name="Tyler B.M."/>
            <person name="Vincent D."/>
            <person name="Weissenbach J."/>
            <person name="Amselem J."/>
            <person name="Quesneville H."/>
            <person name="Oliver R.P."/>
            <person name="Wincker P."/>
            <person name="Balesdent M.-H."/>
            <person name="Howlett B.J."/>
        </authorList>
    </citation>
    <scope>NUCLEOTIDE SEQUENCE [LARGE SCALE GENOMIC DNA]</scope>
    <source>
        <strain evidence="4">JN3 / isolate v23.1.3 / race Av1-4-5-6-7-8</strain>
    </source>
</reference>
<feature type="compositionally biased region" description="Low complexity" evidence="1">
    <location>
        <begin position="106"/>
        <end position="126"/>
    </location>
</feature>
<dbReference type="eggNOG" id="ENOG502SKUZ">
    <property type="taxonomic scope" value="Eukaryota"/>
</dbReference>
<dbReference type="InParanoid" id="E5AE12"/>
<feature type="compositionally biased region" description="Pro residues" evidence="1">
    <location>
        <begin position="148"/>
        <end position="177"/>
    </location>
</feature>
<dbReference type="SUPFAM" id="SSF49899">
    <property type="entry name" value="Concanavalin A-like lectins/glucanases"/>
    <property type="match status" value="1"/>
</dbReference>
<dbReference type="InterPro" id="IPR000757">
    <property type="entry name" value="Beta-glucanase-like"/>
</dbReference>
<feature type="compositionally biased region" description="Low complexity" evidence="1">
    <location>
        <begin position="84"/>
        <end position="95"/>
    </location>
</feature>